<feature type="chain" id="PRO_5022225431" evidence="2">
    <location>
        <begin position="25"/>
        <end position="204"/>
    </location>
</feature>
<keyword evidence="4" id="KW-1185">Reference proteome</keyword>
<comment type="caution">
    <text evidence="3">The sequence shown here is derived from an EMBL/GenBank/DDBJ whole genome shotgun (WGS) entry which is preliminary data.</text>
</comment>
<dbReference type="EMBL" id="BJZV01000003">
    <property type="protein sequence ID" value="GEP08995.1"/>
    <property type="molecule type" value="Genomic_DNA"/>
</dbReference>
<evidence type="ECO:0000256" key="1">
    <source>
        <dbReference type="SAM" id="MobiDB-lite"/>
    </source>
</evidence>
<feature type="region of interest" description="Disordered" evidence="1">
    <location>
        <begin position="30"/>
        <end position="49"/>
    </location>
</feature>
<organism evidence="3 4">
    <name type="scientific">Methylobacterium gnaphalii</name>
    <dbReference type="NCBI Taxonomy" id="1010610"/>
    <lineage>
        <taxon>Bacteria</taxon>
        <taxon>Pseudomonadati</taxon>
        <taxon>Pseudomonadota</taxon>
        <taxon>Alphaproteobacteria</taxon>
        <taxon>Hyphomicrobiales</taxon>
        <taxon>Methylobacteriaceae</taxon>
        <taxon>Methylobacterium</taxon>
    </lineage>
</organism>
<keyword evidence="2" id="KW-0732">Signal</keyword>
<evidence type="ECO:0000313" key="4">
    <source>
        <dbReference type="Proteomes" id="UP000321750"/>
    </source>
</evidence>
<sequence>MSSKTAPAVLGALGLLLAAGPALAQQSMFQQMPESAPETPAAAATPAPATAAPAMSMGMGVPAPSPMGTPAARSVGGQGNVDCSAIQHTLNERKALVAKANAASQSKQKMTPAQACSLFGKLYANGVSGIKWITANKEWCSIPDSFSTGFKTDNDKVGGIKTKVCGMAAQVTKMEAQAREGGGGGGLLGGPGLSGNFKMPQGAL</sequence>
<name>A0A512JGB4_9HYPH</name>
<dbReference type="AlphaFoldDB" id="A0A512JGB4"/>
<dbReference type="Proteomes" id="UP000321750">
    <property type="component" value="Unassembled WGS sequence"/>
</dbReference>
<proteinExistence type="predicted"/>
<protein>
    <submittedName>
        <fullName evidence="3">Uncharacterized protein</fullName>
    </submittedName>
</protein>
<evidence type="ECO:0000256" key="2">
    <source>
        <dbReference type="SAM" id="SignalP"/>
    </source>
</evidence>
<feature type="compositionally biased region" description="Low complexity" evidence="1">
    <location>
        <begin position="36"/>
        <end position="49"/>
    </location>
</feature>
<gene>
    <name evidence="3" type="ORF">MGN01_08400</name>
</gene>
<evidence type="ECO:0000313" key="3">
    <source>
        <dbReference type="EMBL" id="GEP08995.1"/>
    </source>
</evidence>
<dbReference type="RefSeq" id="WP_238257601.1">
    <property type="nucleotide sequence ID" value="NZ_BPQK01000006.1"/>
</dbReference>
<accession>A0A512JGB4</accession>
<feature type="signal peptide" evidence="2">
    <location>
        <begin position="1"/>
        <end position="24"/>
    </location>
</feature>
<reference evidence="3 4" key="1">
    <citation type="submission" date="2019-07" db="EMBL/GenBank/DDBJ databases">
        <title>Whole genome shotgun sequence of Methylobacterium gnaphalii NBRC 107716.</title>
        <authorList>
            <person name="Hosoyama A."/>
            <person name="Uohara A."/>
            <person name="Ohji S."/>
            <person name="Ichikawa N."/>
        </authorList>
    </citation>
    <scope>NUCLEOTIDE SEQUENCE [LARGE SCALE GENOMIC DNA]</scope>
    <source>
        <strain evidence="3 4">NBRC 107716</strain>
    </source>
</reference>